<reference evidence="4 5" key="1">
    <citation type="submission" date="2020-08" db="EMBL/GenBank/DDBJ databases">
        <title>Genome public.</title>
        <authorList>
            <person name="Liu C."/>
            <person name="Sun Q."/>
        </authorList>
    </citation>
    <scope>NUCLEOTIDE SEQUENCE [LARGE SCALE GENOMIC DNA]</scope>
    <source>
        <strain evidence="4 5">NSJ-34</strain>
    </source>
</reference>
<sequence>MDFDMNAANIEMLKNYVQIARPLEEMFSVKGKVAIVTGATSGLGFNIALRLLQGGANVVIAGSSQTKGDYTIPILAEAGYDADRVIFCRTNVAAEEDMENLVRTADETFGSIDIYVNSAAVWSYAHIYDLPAEEFRRVVDTNISGAFLGIKHVSKYMISHKIQGKITLISSNAAWLPYPVFGGYPHYTASKGGVNSLAIEAAKELKRFGIMVNAVAPGGMVTSGASANMCADGLSEEKQDEFYDELMVWQNDGTQPVDTVAIVAYAMSTPMSDGMTGEIVVADAGMSHNIVKYQAAIEQYPEVTD</sequence>
<dbReference type="InterPro" id="IPR036291">
    <property type="entry name" value="NAD(P)-bd_dom_sf"/>
</dbReference>
<dbReference type="PRINTS" id="PR00080">
    <property type="entry name" value="SDRFAMILY"/>
</dbReference>
<name>A0ABR7F744_9FIRM</name>
<protein>
    <submittedName>
        <fullName evidence="4">SDR family oxidoreductase</fullName>
    </submittedName>
</protein>
<evidence type="ECO:0000313" key="4">
    <source>
        <dbReference type="EMBL" id="MBC5671040.1"/>
    </source>
</evidence>
<dbReference type="PRINTS" id="PR00081">
    <property type="entry name" value="GDHRDH"/>
</dbReference>
<evidence type="ECO:0000256" key="3">
    <source>
        <dbReference type="RuleBase" id="RU000363"/>
    </source>
</evidence>
<accession>A0ABR7F744</accession>
<organism evidence="4 5">
    <name type="scientific">Blautia celeris</name>
    <dbReference type="NCBI Taxonomy" id="2763026"/>
    <lineage>
        <taxon>Bacteria</taxon>
        <taxon>Bacillati</taxon>
        <taxon>Bacillota</taxon>
        <taxon>Clostridia</taxon>
        <taxon>Lachnospirales</taxon>
        <taxon>Lachnospiraceae</taxon>
        <taxon>Blautia</taxon>
    </lineage>
</organism>
<keyword evidence="2" id="KW-0560">Oxidoreductase</keyword>
<dbReference type="PANTHER" id="PTHR24321">
    <property type="entry name" value="DEHYDROGENASES, SHORT CHAIN"/>
    <property type="match status" value="1"/>
</dbReference>
<evidence type="ECO:0000256" key="1">
    <source>
        <dbReference type="ARBA" id="ARBA00006484"/>
    </source>
</evidence>
<dbReference type="EMBL" id="JACOOU010000001">
    <property type="protein sequence ID" value="MBC5671040.1"/>
    <property type="molecule type" value="Genomic_DNA"/>
</dbReference>
<proteinExistence type="inferred from homology"/>
<dbReference type="Proteomes" id="UP000654573">
    <property type="component" value="Unassembled WGS sequence"/>
</dbReference>
<evidence type="ECO:0000256" key="2">
    <source>
        <dbReference type="ARBA" id="ARBA00023002"/>
    </source>
</evidence>
<dbReference type="RefSeq" id="WP_054350600.1">
    <property type="nucleotide sequence ID" value="NZ_JACOOU010000001.1"/>
</dbReference>
<dbReference type="Pfam" id="PF00106">
    <property type="entry name" value="adh_short"/>
    <property type="match status" value="1"/>
</dbReference>
<comment type="caution">
    <text evidence="4">The sequence shown here is derived from an EMBL/GenBank/DDBJ whole genome shotgun (WGS) entry which is preliminary data.</text>
</comment>
<dbReference type="CDD" id="cd05233">
    <property type="entry name" value="SDR_c"/>
    <property type="match status" value="1"/>
</dbReference>
<evidence type="ECO:0000313" key="5">
    <source>
        <dbReference type="Proteomes" id="UP000654573"/>
    </source>
</evidence>
<comment type="similarity">
    <text evidence="1 3">Belongs to the short-chain dehydrogenases/reductases (SDR) family.</text>
</comment>
<dbReference type="SUPFAM" id="SSF51735">
    <property type="entry name" value="NAD(P)-binding Rossmann-fold domains"/>
    <property type="match status" value="1"/>
</dbReference>
<keyword evidence="5" id="KW-1185">Reference proteome</keyword>
<dbReference type="Gene3D" id="3.40.50.720">
    <property type="entry name" value="NAD(P)-binding Rossmann-like Domain"/>
    <property type="match status" value="1"/>
</dbReference>
<dbReference type="InterPro" id="IPR002347">
    <property type="entry name" value="SDR_fam"/>
</dbReference>
<dbReference type="PROSITE" id="PS00061">
    <property type="entry name" value="ADH_SHORT"/>
    <property type="match status" value="1"/>
</dbReference>
<dbReference type="PANTHER" id="PTHR24321:SF8">
    <property type="entry name" value="ESTRADIOL 17-BETA-DEHYDROGENASE 8-RELATED"/>
    <property type="match status" value="1"/>
</dbReference>
<gene>
    <name evidence="4" type="ORF">H8S76_02175</name>
</gene>
<dbReference type="InterPro" id="IPR020904">
    <property type="entry name" value="Sc_DH/Rdtase_CS"/>
</dbReference>